<dbReference type="PANTHER" id="PTHR22762">
    <property type="entry name" value="ALPHA-GLUCOSIDASE"/>
    <property type="match status" value="1"/>
</dbReference>
<dbReference type="InterPro" id="IPR011013">
    <property type="entry name" value="Gal_mutarotase_sf_dom"/>
</dbReference>
<proteinExistence type="inferred from homology"/>
<evidence type="ECO:0000256" key="3">
    <source>
        <dbReference type="ARBA" id="ARBA00022801"/>
    </source>
</evidence>
<dbReference type="InterPro" id="IPR030458">
    <property type="entry name" value="Glyco_hydro_31_AS"/>
</dbReference>
<dbReference type="Pfam" id="PF13802">
    <property type="entry name" value="Gal_mutarotas_2"/>
    <property type="match status" value="1"/>
</dbReference>
<dbReference type="CDD" id="cd06602">
    <property type="entry name" value="GH31_MGAM_SI_GAA"/>
    <property type="match status" value="1"/>
</dbReference>
<evidence type="ECO:0000256" key="11">
    <source>
        <dbReference type="SAM" id="SignalP"/>
    </source>
</evidence>
<dbReference type="Gene3D" id="3.20.20.80">
    <property type="entry name" value="Glycosidases"/>
    <property type="match status" value="2"/>
</dbReference>
<feature type="signal peptide" evidence="11">
    <location>
        <begin position="1"/>
        <end position="19"/>
    </location>
</feature>
<dbReference type="Gene3D" id="2.60.40.1760">
    <property type="entry name" value="glycosyl hydrolase (family 31)"/>
    <property type="match status" value="1"/>
</dbReference>
<keyword evidence="6" id="KW-0325">Glycoprotein</keyword>
<gene>
    <name evidence="13" type="ORF">WJX75_000930</name>
</gene>
<keyword evidence="7 10" id="KW-0326">Glycosidase</keyword>
<dbReference type="Pfam" id="PF00088">
    <property type="entry name" value="Trefoil"/>
    <property type="match status" value="1"/>
</dbReference>
<dbReference type="SUPFAM" id="SSF74650">
    <property type="entry name" value="Galactose mutarotase-like"/>
    <property type="match status" value="1"/>
</dbReference>
<dbReference type="InterPro" id="IPR044913">
    <property type="entry name" value="P_trefoil_dom_sf"/>
</dbReference>
<dbReference type="PROSITE" id="PS00129">
    <property type="entry name" value="GLYCOSYL_HYDROL_F31_1"/>
    <property type="match status" value="1"/>
</dbReference>
<keyword evidence="3 10" id="KW-0378">Hydrolase</keyword>
<dbReference type="InterPro" id="IPR000519">
    <property type="entry name" value="P_trefoil_dom"/>
</dbReference>
<dbReference type="Pfam" id="PF01055">
    <property type="entry name" value="Glyco_hydro_31_2nd"/>
    <property type="match status" value="1"/>
</dbReference>
<evidence type="ECO:0000256" key="5">
    <source>
        <dbReference type="ARBA" id="ARBA00023157"/>
    </source>
</evidence>
<comment type="subcellular location">
    <subcellularLocation>
        <location evidence="1">Membrane</location>
    </subcellularLocation>
</comment>
<evidence type="ECO:0000256" key="2">
    <source>
        <dbReference type="ARBA" id="ARBA00007806"/>
    </source>
</evidence>
<feature type="chain" id="PRO_5046223992" description="Maltase" evidence="11">
    <location>
        <begin position="20"/>
        <end position="1070"/>
    </location>
</feature>
<dbReference type="PROSITE" id="PS51448">
    <property type="entry name" value="P_TREFOIL_2"/>
    <property type="match status" value="1"/>
</dbReference>
<dbReference type="InterPro" id="IPR000322">
    <property type="entry name" value="Glyco_hydro_31_TIM"/>
</dbReference>
<dbReference type="CDD" id="cd14752">
    <property type="entry name" value="GH31_N"/>
    <property type="match status" value="1"/>
</dbReference>
<reference evidence="13 14" key="1">
    <citation type="journal article" date="2024" name="Nat. Commun.">
        <title>Phylogenomics reveals the evolutionary origins of lichenization in chlorophyte algae.</title>
        <authorList>
            <person name="Puginier C."/>
            <person name="Libourel C."/>
            <person name="Otte J."/>
            <person name="Skaloud P."/>
            <person name="Haon M."/>
            <person name="Grisel S."/>
            <person name="Petersen M."/>
            <person name="Berrin J.G."/>
            <person name="Delaux P.M."/>
            <person name="Dal Grande F."/>
            <person name="Keller J."/>
        </authorList>
    </citation>
    <scope>NUCLEOTIDE SEQUENCE [LARGE SCALE GENOMIC DNA]</scope>
    <source>
        <strain evidence="13 14">SAG 216-7</strain>
    </source>
</reference>
<feature type="domain" description="P-type" evidence="12">
    <location>
        <begin position="29"/>
        <end position="80"/>
    </location>
</feature>
<evidence type="ECO:0000313" key="14">
    <source>
        <dbReference type="Proteomes" id="UP001491310"/>
    </source>
</evidence>
<dbReference type="InterPro" id="IPR017853">
    <property type="entry name" value="GH"/>
</dbReference>
<keyword evidence="11" id="KW-0732">Signal</keyword>
<name>A0ABR2YX87_9CHLO</name>
<evidence type="ECO:0000256" key="8">
    <source>
        <dbReference type="ARBA" id="ARBA00041343"/>
    </source>
</evidence>
<dbReference type="Proteomes" id="UP001491310">
    <property type="component" value="Unassembled WGS sequence"/>
</dbReference>
<dbReference type="InterPro" id="IPR048395">
    <property type="entry name" value="Glyco_hydro_31_C"/>
</dbReference>
<dbReference type="InterPro" id="IPR025887">
    <property type="entry name" value="Glyco_hydro_31_N_dom"/>
</dbReference>
<evidence type="ECO:0000256" key="9">
    <source>
        <dbReference type="PROSITE-ProRule" id="PRU00779"/>
    </source>
</evidence>
<protein>
    <recommendedName>
        <fullName evidence="8">Maltase</fullName>
    </recommendedName>
</protein>
<organism evidence="13 14">
    <name type="scientific">Coccomyxa subellipsoidea</name>
    <dbReference type="NCBI Taxonomy" id="248742"/>
    <lineage>
        <taxon>Eukaryota</taxon>
        <taxon>Viridiplantae</taxon>
        <taxon>Chlorophyta</taxon>
        <taxon>core chlorophytes</taxon>
        <taxon>Trebouxiophyceae</taxon>
        <taxon>Trebouxiophyceae incertae sedis</taxon>
        <taxon>Coccomyxaceae</taxon>
        <taxon>Coccomyxa</taxon>
    </lineage>
</organism>
<evidence type="ECO:0000256" key="6">
    <source>
        <dbReference type="ARBA" id="ARBA00023180"/>
    </source>
</evidence>
<dbReference type="PANTHER" id="PTHR22762:SF133">
    <property type="entry name" value="P-TYPE DOMAIN-CONTAINING PROTEIN"/>
    <property type="match status" value="1"/>
</dbReference>
<dbReference type="CDD" id="cd00111">
    <property type="entry name" value="Trefoil"/>
    <property type="match status" value="1"/>
</dbReference>
<feature type="disulfide bond" evidence="9">
    <location>
        <begin position="40"/>
        <end position="55"/>
    </location>
</feature>
<evidence type="ECO:0000256" key="1">
    <source>
        <dbReference type="ARBA" id="ARBA00004370"/>
    </source>
</evidence>
<dbReference type="EMBL" id="JALJOT010000003">
    <property type="protein sequence ID" value="KAK9916286.1"/>
    <property type="molecule type" value="Genomic_DNA"/>
</dbReference>
<dbReference type="InterPro" id="IPR013780">
    <property type="entry name" value="Glyco_hydro_b"/>
</dbReference>
<evidence type="ECO:0000259" key="12">
    <source>
        <dbReference type="PROSITE" id="PS51448"/>
    </source>
</evidence>
<dbReference type="SMART" id="SM00018">
    <property type="entry name" value="PD"/>
    <property type="match status" value="1"/>
</dbReference>
<keyword evidence="4" id="KW-0472">Membrane</keyword>
<comment type="caution">
    <text evidence="13">The sequence shown here is derived from an EMBL/GenBank/DDBJ whole genome shotgun (WGS) entry which is preliminary data.</text>
</comment>
<keyword evidence="5 9" id="KW-1015">Disulfide bond</keyword>
<evidence type="ECO:0000256" key="4">
    <source>
        <dbReference type="ARBA" id="ARBA00023136"/>
    </source>
</evidence>
<dbReference type="SUPFAM" id="SSF51445">
    <property type="entry name" value="(Trans)glycosidases"/>
    <property type="match status" value="1"/>
</dbReference>
<dbReference type="Pfam" id="PF21365">
    <property type="entry name" value="Glyco_hydro_31_3rd"/>
    <property type="match status" value="1"/>
</dbReference>
<evidence type="ECO:0000313" key="13">
    <source>
        <dbReference type="EMBL" id="KAK9916286.1"/>
    </source>
</evidence>
<comment type="caution">
    <text evidence="9">Lacks conserved residue(s) required for the propagation of feature annotation.</text>
</comment>
<accession>A0ABR2YX87</accession>
<dbReference type="Gene3D" id="2.60.40.1180">
    <property type="entry name" value="Golgi alpha-mannosidase II"/>
    <property type="match status" value="2"/>
</dbReference>
<dbReference type="SUPFAM" id="SSF51011">
    <property type="entry name" value="Glycosyl hydrolase domain"/>
    <property type="match status" value="1"/>
</dbReference>
<evidence type="ECO:0000256" key="7">
    <source>
        <dbReference type="ARBA" id="ARBA00023295"/>
    </source>
</evidence>
<dbReference type="Gene3D" id="4.10.110.10">
    <property type="entry name" value="Spasmolytic Protein, domain 1"/>
    <property type="match status" value="1"/>
</dbReference>
<comment type="similarity">
    <text evidence="2 10">Belongs to the glycosyl hydrolase 31 family.</text>
</comment>
<keyword evidence="14" id="KW-1185">Reference proteome</keyword>
<dbReference type="SUPFAM" id="SSF57492">
    <property type="entry name" value="Trefoil"/>
    <property type="match status" value="1"/>
</dbReference>
<sequence>MRLGATAIAFLCFLASVRAIGFADPPIDGACDITGPRKDCGYAGIDKKACEGRGCCWRPFVDVDNKGGPKLEQPSCFFINTEHNAYAVKDFNETDVGLEALLELRVGVSPELGPDLQQLRLEVDSRIPDILRVRITDPNEQRWEVPRELLAQTPEEAADTNSKAEPHKYKFDYNTEPFSFEVTRMGPAAAPNEPALWNTTGLRMLYKDQYLELTSWVPPTSTVYGLGERISSSGLKVGRNGRPLAMWNRDCTDYPDLNLYGSHPFLLEVREDGRAHGMLLFNSNGMDAVVNDDKVSWRVTGGVLDLFIFPGPNPMQVLEQYTRLFGRPAMPPLWALGFHQSKYGYTSIWEMQEVVDNYTAARIPLDTMWGDIDYMEHQRDFTFDPVNFPLPAVQEFVERLHNNSQRFVPILDPGIPLLPGYAPYEDGLKRGIFISDVTGQPYIAEVWPGAVHFPDFINPEGQAWWLDHVRDFYAMVPFDGLWVDMNEVSNFCTGHVCELPPEGILDFVDPSVGKPFFTFGTEPPACRLQCWSLEPYLKQWLLQEQSTRNMPGLTGIGKGAFIGSLVKGVAETVGTRPWMEPELERAAWEIFLKVDAPPYSIANNNVRLPLSFRTMPVTARHYDGSLQYNTHNLYGLSQAAATSRALHTLHDGAKRPFVLTRSTFVGSGGYAAHWTGDNAATWDDLRWSIVGVLEAGILGMPMAGADICGFLGITTEELCARWISAGAFYPFARSHSDLTSGYQELYRWPRVAEAGRTALGLRYQLLPYLYTAFRHTAGHGCPLARPLFFGWPQDATARDVDHQWLMGDSLLITPVLDEGADSVVGYFPQGVWYDISDDSPVDASTAGRFVKLPAPLGHLPIHVLGGAVVPMQEARMTTAETVQTPLTLLVAFPRLPMQGAPQEALRCGPAPPDSAALGGTASRSLVAWGQLYTDRGDQVLDAGGVDSGFVNFRAKAQPDGTGILTGSFSASGEWDEAHVGECAEGLPWPTLDRVRVLGLPGRIDPASVVFETLSPGKIHPATTRKLSPSQVSQEVGRIGQVDITGLDHQLECPLGFRLSWMLEKPHNDEL</sequence>
<evidence type="ECO:0000256" key="10">
    <source>
        <dbReference type="RuleBase" id="RU361185"/>
    </source>
</evidence>